<evidence type="ECO:0000313" key="10">
    <source>
        <dbReference type="EMBL" id="PFX11624.1"/>
    </source>
</evidence>
<evidence type="ECO:0000256" key="1">
    <source>
        <dbReference type="ARBA" id="ARBA00004141"/>
    </source>
</evidence>
<dbReference type="AlphaFoldDB" id="A0A2B4QZM0"/>
<keyword evidence="5" id="KW-0406">Ion transport</keyword>
<keyword evidence="10" id="KW-0675">Receptor</keyword>
<evidence type="ECO:0000256" key="8">
    <source>
        <dbReference type="SAM" id="Phobius"/>
    </source>
</evidence>
<evidence type="ECO:0000256" key="5">
    <source>
        <dbReference type="ARBA" id="ARBA00023065"/>
    </source>
</evidence>
<feature type="transmembrane region" description="Helical" evidence="8">
    <location>
        <begin position="115"/>
        <end position="137"/>
    </location>
</feature>
<evidence type="ECO:0000256" key="3">
    <source>
        <dbReference type="ARBA" id="ARBA00022692"/>
    </source>
</evidence>
<dbReference type="EMBL" id="LSMT01002101">
    <property type="protein sequence ID" value="PFX11624.1"/>
    <property type="molecule type" value="Genomic_DNA"/>
</dbReference>
<evidence type="ECO:0000256" key="6">
    <source>
        <dbReference type="ARBA" id="ARBA00023136"/>
    </source>
</evidence>
<accession>A0A2B4QZM0</accession>
<dbReference type="Proteomes" id="UP000225706">
    <property type="component" value="Unassembled WGS sequence"/>
</dbReference>
<dbReference type="PRINTS" id="PR01097">
    <property type="entry name" value="TRNSRECEPTRP"/>
</dbReference>
<dbReference type="Pfam" id="PF00520">
    <property type="entry name" value="Ion_trans"/>
    <property type="match status" value="1"/>
</dbReference>
<dbReference type="GO" id="GO:0015279">
    <property type="term" value="F:store-operated calcium channel activity"/>
    <property type="evidence" value="ECO:0007669"/>
    <property type="project" value="TreeGrafter"/>
</dbReference>
<keyword evidence="2" id="KW-0813">Transport</keyword>
<feature type="transmembrane region" description="Helical" evidence="8">
    <location>
        <begin position="45"/>
        <end position="68"/>
    </location>
</feature>
<keyword evidence="6 8" id="KW-0472">Membrane</keyword>
<comment type="subcellular location">
    <subcellularLocation>
        <location evidence="1">Membrane</location>
        <topology evidence="1">Multi-pass membrane protein</topology>
    </subcellularLocation>
</comment>
<dbReference type="GO" id="GO:0070679">
    <property type="term" value="F:inositol 1,4,5 trisphosphate binding"/>
    <property type="evidence" value="ECO:0007669"/>
    <property type="project" value="TreeGrafter"/>
</dbReference>
<feature type="transmembrane region" description="Helical" evidence="8">
    <location>
        <begin position="88"/>
        <end position="108"/>
    </location>
</feature>
<name>A0A2B4QZM0_STYPI</name>
<keyword evidence="4 8" id="KW-1133">Transmembrane helix</keyword>
<keyword evidence="3 8" id="KW-0812">Transmembrane</keyword>
<reference evidence="11" key="1">
    <citation type="journal article" date="2017" name="bioRxiv">
        <title>Comparative analysis of the genomes of Stylophora pistillata and Acropora digitifera provides evidence for extensive differences between species of corals.</title>
        <authorList>
            <person name="Voolstra C.R."/>
            <person name="Li Y."/>
            <person name="Liew Y.J."/>
            <person name="Baumgarten S."/>
            <person name="Zoccola D."/>
            <person name="Flot J.-F."/>
            <person name="Tambutte S."/>
            <person name="Allemand D."/>
            <person name="Aranda M."/>
        </authorList>
    </citation>
    <scope>NUCLEOTIDE SEQUENCE [LARGE SCALE GENOMIC DNA]</scope>
</reference>
<evidence type="ECO:0000313" key="11">
    <source>
        <dbReference type="Proteomes" id="UP000225706"/>
    </source>
</evidence>
<keyword evidence="7" id="KW-0407">Ion channel</keyword>
<comment type="caution">
    <text evidence="10">The sequence shown here is derived from an EMBL/GenBank/DDBJ whole genome shotgun (WGS) entry which is preliminary data.</text>
</comment>
<sequence>MTGSSVAPTVEEYLILLFFSGFVLSEIQQYRSSASKVYFRDMWNFLDVMIMLIYAFVVLSRIATIIIGGDAHNNRLLELANYGYGMDAMLLILRFSSILELSSVIGPLQLALFRMCLDLVVILVQFGFVIVAFSLAITKCYTAETSFLTPLNGSNIAEYCIEGNLNCFLKSARQLVWSVFGMIHFEEMESLTSLTSDIVVALYLVFLVLSVIMLVNILVALLTTTYDKYKTNSEIEWKFSRAVIEEQYRRMHVVVVPFNIFSEPLKALYLAKYSDLRDERMIDLEGKLEVVLAKLQWMSKGDPKENEGGSNKEISMVADDEEAKTSLGYPLLHSTYLAMPLNAMWVKKIISKQLNDLNR</sequence>
<dbReference type="GO" id="GO:0051480">
    <property type="term" value="P:regulation of cytosolic calcium ion concentration"/>
    <property type="evidence" value="ECO:0007669"/>
    <property type="project" value="TreeGrafter"/>
</dbReference>
<evidence type="ECO:0000256" key="7">
    <source>
        <dbReference type="ARBA" id="ARBA00023303"/>
    </source>
</evidence>
<gene>
    <name evidence="10" type="primary">TRPC5</name>
    <name evidence="10" type="ORF">AWC38_SpisGene24567</name>
</gene>
<dbReference type="InterPro" id="IPR002153">
    <property type="entry name" value="TRPC_channel"/>
</dbReference>
<dbReference type="OrthoDB" id="5962494at2759"/>
<evidence type="ECO:0000256" key="4">
    <source>
        <dbReference type="ARBA" id="ARBA00022989"/>
    </source>
</evidence>
<protein>
    <submittedName>
        <fullName evidence="10">Short transient receptor potential channel 5</fullName>
    </submittedName>
</protein>
<evidence type="ECO:0000256" key="2">
    <source>
        <dbReference type="ARBA" id="ARBA00022448"/>
    </source>
</evidence>
<evidence type="ECO:0000259" key="9">
    <source>
        <dbReference type="Pfam" id="PF00520"/>
    </source>
</evidence>
<feature type="transmembrane region" description="Helical" evidence="8">
    <location>
        <begin position="6"/>
        <end position="24"/>
    </location>
</feature>
<dbReference type="PANTHER" id="PTHR10117">
    <property type="entry name" value="TRANSIENT RECEPTOR POTENTIAL CHANNEL"/>
    <property type="match status" value="1"/>
</dbReference>
<dbReference type="InterPro" id="IPR005821">
    <property type="entry name" value="Ion_trans_dom"/>
</dbReference>
<proteinExistence type="predicted"/>
<dbReference type="GO" id="GO:0034703">
    <property type="term" value="C:cation channel complex"/>
    <property type="evidence" value="ECO:0007669"/>
    <property type="project" value="TreeGrafter"/>
</dbReference>
<organism evidence="10 11">
    <name type="scientific">Stylophora pistillata</name>
    <name type="common">Smooth cauliflower coral</name>
    <dbReference type="NCBI Taxonomy" id="50429"/>
    <lineage>
        <taxon>Eukaryota</taxon>
        <taxon>Metazoa</taxon>
        <taxon>Cnidaria</taxon>
        <taxon>Anthozoa</taxon>
        <taxon>Hexacorallia</taxon>
        <taxon>Scleractinia</taxon>
        <taxon>Astrocoeniina</taxon>
        <taxon>Pocilloporidae</taxon>
        <taxon>Stylophora</taxon>
    </lineage>
</organism>
<feature type="transmembrane region" description="Helical" evidence="8">
    <location>
        <begin position="198"/>
        <end position="222"/>
    </location>
</feature>
<keyword evidence="11" id="KW-1185">Reference proteome</keyword>
<feature type="domain" description="Ion transport" evidence="9">
    <location>
        <begin position="9"/>
        <end position="232"/>
    </location>
</feature>
<dbReference type="PANTHER" id="PTHR10117:SF54">
    <property type="entry name" value="TRANSIENT RECEPTOR POTENTIAL-GAMMA PROTEIN"/>
    <property type="match status" value="1"/>
</dbReference>
<dbReference type="GO" id="GO:0005886">
    <property type="term" value="C:plasma membrane"/>
    <property type="evidence" value="ECO:0007669"/>
    <property type="project" value="TreeGrafter"/>
</dbReference>